<accession>A0AAD6VHQ2</accession>
<name>A0AAD6VHQ2_9AGAR</name>
<protein>
    <submittedName>
        <fullName evidence="1">Uncharacterized protein</fullName>
    </submittedName>
</protein>
<evidence type="ECO:0000313" key="2">
    <source>
        <dbReference type="Proteomes" id="UP001219525"/>
    </source>
</evidence>
<organism evidence="1 2">
    <name type="scientific">Mycena pura</name>
    <dbReference type="NCBI Taxonomy" id="153505"/>
    <lineage>
        <taxon>Eukaryota</taxon>
        <taxon>Fungi</taxon>
        <taxon>Dikarya</taxon>
        <taxon>Basidiomycota</taxon>
        <taxon>Agaricomycotina</taxon>
        <taxon>Agaricomycetes</taxon>
        <taxon>Agaricomycetidae</taxon>
        <taxon>Agaricales</taxon>
        <taxon>Marasmiineae</taxon>
        <taxon>Mycenaceae</taxon>
        <taxon>Mycena</taxon>
    </lineage>
</organism>
<dbReference type="AlphaFoldDB" id="A0AAD6VHQ2"/>
<evidence type="ECO:0000313" key="1">
    <source>
        <dbReference type="EMBL" id="KAJ7213127.1"/>
    </source>
</evidence>
<gene>
    <name evidence="1" type="ORF">GGX14DRAFT_564170</name>
</gene>
<dbReference type="EMBL" id="JARJCW010000022">
    <property type="protein sequence ID" value="KAJ7213127.1"/>
    <property type="molecule type" value="Genomic_DNA"/>
</dbReference>
<dbReference type="Proteomes" id="UP001219525">
    <property type="component" value="Unassembled WGS sequence"/>
</dbReference>
<reference evidence="1" key="1">
    <citation type="submission" date="2023-03" db="EMBL/GenBank/DDBJ databases">
        <title>Massive genome expansion in bonnet fungi (Mycena s.s.) driven by repeated elements and novel gene families across ecological guilds.</title>
        <authorList>
            <consortium name="Lawrence Berkeley National Laboratory"/>
            <person name="Harder C.B."/>
            <person name="Miyauchi S."/>
            <person name="Viragh M."/>
            <person name="Kuo A."/>
            <person name="Thoen E."/>
            <person name="Andreopoulos B."/>
            <person name="Lu D."/>
            <person name="Skrede I."/>
            <person name="Drula E."/>
            <person name="Henrissat B."/>
            <person name="Morin E."/>
            <person name="Kohler A."/>
            <person name="Barry K."/>
            <person name="LaButti K."/>
            <person name="Morin E."/>
            <person name="Salamov A."/>
            <person name="Lipzen A."/>
            <person name="Mereny Z."/>
            <person name="Hegedus B."/>
            <person name="Baldrian P."/>
            <person name="Stursova M."/>
            <person name="Weitz H."/>
            <person name="Taylor A."/>
            <person name="Grigoriev I.V."/>
            <person name="Nagy L.G."/>
            <person name="Martin F."/>
            <person name="Kauserud H."/>
        </authorList>
    </citation>
    <scope>NUCLEOTIDE SEQUENCE</scope>
    <source>
        <strain evidence="1">9144</strain>
    </source>
</reference>
<sequence length="53" mass="5921">MVTIPAHRIALTRLLLSNHNLSVERLRFCSCRGIVEDEVHALFGCDAHPPSSH</sequence>
<comment type="caution">
    <text evidence="1">The sequence shown here is derived from an EMBL/GenBank/DDBJ whole genome shotgun (WGS) entry which is preliminary data.</text>
</comment>
<proteinExistence type="predicted"/>
<keyword evidence="2" id="KW-1185">Reference proteome</keyword>